<evidence type="ECO:0000313" key="2">
    <source>
        <dbReference type="Proteomes" id="UP000594121"/>
    </source>
</evidence>
<dbReference type="EMBL" id="CP062310">
    <property type="protein sequence ID" value="QOJ79657.1"/>
    <property type="molecule type" value="Genomic_DNA"/>
</dbReference>
<evidence type="ECO:0000313" key="1">
    <source>
        <dbReference type="EMBL" id="QOJ79657.1"/>
    </source>
</evidence>
<protein>
    <submittedName>
        <fullName evidence="1">Uncharacterized protein</fullName>
    </submittedName>
</protein>
<proteinExistence type="predicted"/>
<dbReference type="InParanoid" id="A0A7L9FIV8"/>
<name>A0A7L9FIV8_9CREN</name>
<reference evidence="1 2" key="1">
    <citation type="submission" date="2020-10" db="EMBL/GenBank/DDBJ databases">
        <title>Thermofilum lucidum 3507LT sp. nov. a novel member of Thermofilaceae family isolated from Chile hot spring, and proposal of description order Thermofilales.</title>
        <authorList>
            <person name="Zayulina K.S."/>
            <person name="Elcheninov A.G."/>
            <person name="Toshchakov S.V."/>
            <person name="Kublanov I.V."/>
        </authorList>
    </citation>
    <scope>NUCLEOTIDE SEQUENCE [LARGE SCALE GENOMIC DNA]</scope>
    <source>
        <strain evidence="1 2">3507LT</strain>
    </source>
</reference>
<dbReference type="RefSeq" id="WP_192819629.1">
    <property type="nucleotide sequence ID" value="NZ_CP062310.1"/>
</dbReference>
<gene>
    <name evidence="1" type="ORF">IG193_04170</name>
</gene>
<accession>A0A7L9FIV8</accession>
<dbReference type="AlphaFoldDB" id="A0A7L9FIV8"/>
<dbReference type="Proteomes" id="UP000594121">
    <property type="component" value="Chromosome"/>
</dbReference>
<dbReference type="GeneID" id="59149064"/>
<keyword evidence="2" id="KW-1185">Reference proteome</keyword>
<dbReference type="KEGG" id="thel:IG193_04170"/>
<organism evidence="1 2">
    <name type="scientific">Infirmifilum lucidum</name>
    <dbReference type="NCBI Taxonomy" id="2776706"/>
    <lineage>
        <taxon>Archaea</taxon>
        <taxon>Thermoproteota</taxon>
        <taxon>Thermoprotei</taxon>
        <taxon>Thermofilales</taxon>
        <taxon>Thermofilaceae</taxon>
        <taxon>Infirmifilum</taxon>
    </lineage>
</organism>
<sequence>MWPRVIFKNFSLASAAIAYWVRRFSPRVRVVSMEPLHAVYSVRGFRRALREGAKPAFSAGYLSRVLMVEHDPTPTPGRDDIIVSIEEPRLMNSPLTSQSGIEGLRAFLDGEVVLPGCLLGIQLALYLRENGINAFVSRSTGEKSWMHDILDPAIFSERAPHPELTDICREACLSIETREGILKIALHPFTDEVIHYYASLLGLALSSSSGVENLVRASLSQENVILIEYGDKVLLELGKHTHEASVKTTVHNGTWLRLYINKRARRVTGVSGVLHRSKLSLAVLPLLDTSNLCSINNLQLLATSKSPLFSEDTYLELLLAAWLRTC</sequence>